<sequence length="145" mass="15958">MATKRKSSATSDEQDRPASRLCSLSHCQSPASGRGHYWAGPLCAEHLESDKEQFKSRFASIKNETDSILAGASQLTNRAKAAQFELTTDRAETADLFEAVIARVNECREKVLGRLDSNIADMEQIQRSLSCVEKLSVDVKSQSAH</sequence>
<comment type="caution">
    <text evidence="2">The sequence shown here is derived from an EMBL/GenBank/DDBJ whole genome shotgun (WGS) entry which is preliminary data.</text>
</comment>
<dbReference type="EMBL" id="NIVC01000254">
    <property type="protein sequence ID" value="PAA86989.1"/>
    <property type="molecule type" value="Genomic_DNA"/>
</dbReference>
<name>A0A267FTA4_9PLAT</name>
<dbReference type="Proteomes" id="UP000215902">
    <property type="component" value="Unassembled WGS sequence"/>
</dbReference>
<keyword evidence="4" id="KW-1185">Reference proteome</keyword>
<gene>
    <name evidence="3" type="ORF">BOX15_Mlig007766g1</name>
    <name evidence="2" type="ORF">BOX15_Mlig007766g3</name>
</gene>
<evidence type="ECO:0000313" key="4">
    <source>
        <dbReference type="Proteomes" id="UP000215902"/>
    </source>
</evidence>
<reference evidence="2 4" key="1">
    <citation type="submission" date="2017-06" db="EMBL/GenBank/DDBJ databases">
        <title>A platform for efficient transgenesis in Macrostomum lignano, a flatworm model organism for stem cell research.</title>
        <authorList>
            <person name="Berezikov E."/>
        </authorList>
    </citation>
    <scope>NUCLEOTIDE SEQUENCE [LARGE SCALE GENOMIC DNA]</scope>
    <source>
        <strain evidence="2">DV1</strain>
        <tissue evidence="2">Whole organism</tissue>
    </source>
</reference>
<protein>
    <submittedName>
        <fullName evidence="2">Uncharacterized protein</fullName>
    </submittedName>
</protein>
<organism evidence="2 4">
    <name type="scientific">Macrostomum lignano</name>
    <dbReference type="NCBI Taxonomy" id="282301"/>
    <lineage>
        <taxon>Eukaryota</taxon>
        <taxon>Metazoa</taxon>
        <taxon>Spiralia</taxon>
        <taxon>Lophotrochozoa</taxon>
        <taxon>Platyhelminthes</taxon>
        <taxon>Rhabditophora</taxon>
        <taxon>Macrostomorpha</taxon>
        <taxon>Macrostomida</taxon>
        <taxon>Macrostomidae</taxon>
        <taxon>Macrostomum</taxon>
    </lineage>
</organism>
<dbReference type="EMBL" id="NIVC01000829">
    <property type="protein sequence ID" value="PAA76307.1"/>
    <property type="molecule type" value="Genomic_DNA"/>
</dbReference>
<evidence type="ECO:0000313" key="3">
    <source>
        <dbReference type="EMBL" id="PAA86989.1"/>
    </source>
</evidence>
<accession>A0A267FTA4</accession>
<dbReference type="AlphaFoldDB" id="A0A267FTA4"/>
<evidence type="ECO:0000313" key="2">
    <source>
        <dbReference type="EMBL" id="PAA76307.1"/>
    </source>
</evidence>
<proteinExistence type="predicted"/>
<feature type="region of interest" description="Disordered" evidence="1">
    <location>
        <begin position="1"/>
        <end position="21"/>
    </location>
</feature>
<evidence type="ECO:0000256" key="1">
    <source>
        <dbReference type="SAM" id="MobiDB-lite"/>
    </source>
</evidence>